<name>A0ABV1H5G7_9FIRM</name>
<protein>
    <submittedName>
        <fullName evidence="2">Uncharacterized protein</fullName>
    </submittedName>
</protein>
<reference evidence="2" key="1">
    <citation type="submission" date="2024-03" db="EMBL/GenBank/DDBJ databases">
        <title>Human intestinal bacterial collection.</title>
        <authorList>
            <person name="Pauvert C."/>
            <person name="Hitch T.C.A."/>
            <person name="Clavel T."/>
        </authorList>
    </citation>
    <scope>NUCLEOTIDE SEQUENCE [LARGE SCALE GENOMIC DNA]</scope>
    <source>
        <strain evidence="2">CLA-AA-H89B</strain>
    </source>
</reference>
<organism evidence="2 3">
    <name type="scientific">Lachnospira intestinalis</name>
    <dbReference type="NCBI Taxonomy" id="3133158"/>
    <lineage>
        <taxon>Bacteria</taxon>
        <taxon>Bacillati</taxon>
        <taxon>Bacillota</taxon>
        <taxon>Clostridia</taxon>
        <taxon>Lachnospirales</taxon>
        <taxon>Lachnospiraceae</taxon>
        <taxon>Lachnospira</taxon>
    </lineage>
</organism>
<feature type="transmembrane region" description="Helical" evidence="1">
    <location>
        <begin position="12"/>
        <end position="32"/>
    </location>
</feature>
<dbReference type="Proteomes" id="UP001546774">
    <property type="component" value="Unassembled WGS sequence"/>
</dbReference>
<gene>
    <name evidence="2" type="ORF">WMO37_06270</name>
</gene>
<proteinExistence type="predicted"/>
<feature type="transmembrane region" description="Helical" evidence="1">
    <location>
        <begin position="38"/>
        <end position="56"/>
    </location>
</feature>
<evidence type="ECO:0000256" key="1">
    <source>
        <dbReference type="SAM" id="Phobius"/>
    </source>
</evidence>
<comment type="caution">
    <text evidence="2">The sequence shown here is derived from an EMBL/GenBank/DDBJ whole genome shotgun (WGS) entry which is preliminary data.</text>
</comment>
<evidence type="ECO:0000313" key="3">
    <source>
        <dbReference type="Proteomes" id="UP001546774"/>
    </source>
</evidence>
<accession>A0ABV1H5G7</accession>
<keyword evidence="1" id="KW-0472">Membrane</keyword>
<keyword evidence="3" id="KW-1185">Reference proteome</keyword>
<keyword evidence="1" id="KW-0812">Transmembrane</keyword>
<keyword evidence="1" id="KW-1133">Transmembrane helix</keyword>
<evidence type="ECO:0000313" key="2">
    <source>
        <dbReference type="EMBL" id="MEQ2554627.1"/>
    </source>
</evidence>
<sequence length="72" mass="8138">MAWKTYNLYDICNFICTYLVALMNLGTVLSYMGKVVSIVMPVIVGGILALFIHVPMKGIENRLLKLRACMIR</sequence>
<dbReference type="EMBL" id="JBBMFS010000004">
    <property type="protein sequence ID" value="MEQ2554627.1"/>
    <property type="molecule type" value="Genomic_DNA"/>
</dbReference>